<comment type="caution">
    <text evidence="2">The sequence shown here is derived from an EMBL/GenBank/DDBJ whole genome shotgun (WGS) entry which is preliminary data.</text>
</comment>
<accession>A0A100W7M2</accession>
<dbReference type="EMBL" id="BCSY01000008">
    <property type="protein sequence ID" value="GAS93191.1"/>
    <property type="molecule type" value="Genomic_DNA"/>
</dbReference>
<reference evidence="3" key="1">
    <citation type="journal article" date="2016" name="Genome Announc.">
        <title>Draft Genome Sequences of Five Rapidly Growing Mycobacterium Species, M. thermoresistibile, M. fortuitum subsp. acetamidolyticum, M. canariasense, M. brisbanense, and M. novocastrense.</title>
        <authorList>
            <person name="Katahira K."/>
            <person name="Ogura Y."/>
            <person name="Gotoh Y."/>
            <person name="Hayashi T."/>
        </authorList>
    </citation>
    <scope>NUCLEOTIDE SEQUENCE [LARGE SCALE GENOMIC DNA]</scope>
    <source>
        <strain evidence="3">JCM15298</strain>
    </source>
</reference>
<feature type="region of interest" description="Disordered" evidence="1">
    <location>
        <begin position="1"/>
        <end position="28"/>
    </location>
</feature>
<organism evidence="2 3">
    <name type="scientific">Mycolicibacterium canariasense</name>
    <name type="common">Mycobacterium canariasense</name>
    <dbReference type="NCBI Taxonomy" id="228230"/>
    <lineage>
        <taxon>Bacteria</taxon>
        <taxon>Bacillati</taxon>
        <taxon>Actinomycetota</taxon>
        <taxon>Actinomycetes</taxon>
        <taxon>Mycobacteriales</taxon>
        <taxon>Mycobacteriaceae</taxon>
        <taxon>Mycolicibacterium</taxon>
    </lineage>
</organism>
<gene>
    <name evidence="2" type="ORF">RMCC_0157</name>
</gene>
<evidence type="ECO:0000313" key="3">
    <source>
        <dbReference type="Proteomes" id="UP000069443"/>
    </source>
</evidence>
<sequence>TPPTANLPQRSSLYSGPRPTNPKSHSDWTTKRVPLMVFNCRFTPLPLKQPLADDQDAWLGLIDPGFTTLARR</sequence>
<dbReference type="AlphaFoldDB" id="A0A100W7M2"/>
<proteinExistence type="predicted"/>
<feature type="non-terminal residue" evidence="2">
    <location>
        <position position="1"/>
    </location>
</feature>
<name>A0A100W7M2_MYCCR</name>
<dbReference type="Proteomes" id="UP000069443">
    <property type="component" value="Unassembled WGS sequence"/>
</dbReference>
<dbReference type="RefSeq" id="WP_206779530.1">
    <property type="nucleotide sequence ID" value="NZ_BCSY01000008.1"/>
</dbReference>
<keyword evidence="3" id="KW-1185">Reference proteome</keyword>
<evidence type="ECO:0000313" key="2">
    <source>
        <dbReference type="EMBL" id="GAS93191.1"/>
    </source>
</evidence>
<evidence type="ECO:0000256" key="1">
    <source>
        <dbReference type="SAM" id="MobiDB-lite"/>
    </source>
</evidence>
<reference evidence="3" key="2">
    <citation type="submission" date="2016-02" db="EMBL/GenBank/DDBJ databases">
        <title>Draft genome sequence of five rapidly growing Mycobacterium species.</title>
        <authorList>
            <person name="Katahira K."/>
            <person name="Gotou Y."/>
            <person name="Iida K."/>
            <person name="Ogura Y."/>
            <person name="Hayashi T."/>
        </authorList>
    </citation>
    <scope>NUCLEOTIDE SEQUENCE [LARGE SCALE GENOMIC DNA]</scope>
    <source>
        <strain evidence="3">JCM15298</strain>
    </source>
</reference>
<feature type="compositionally biased region" description="Polar residues" evidence="1">
    <location>
        <begin position="1"/>
        <end position="14"/>
    </location>
</feature>
<protein>
    <submittedName>
        <fullName evidence="2">UDP-glucose/GDP-mannose dehydrogenase</fullName>
    </submittedName>
</protein>